<organism evidence="1 2">
    <name type="scientific">Timema podura</name>
    <name type="common">Walking stick</name>
    <dbReference type="NCBI Taxonomy" id="61482"/>
    <lineage>
        <taxon>Eukaryota</taxon>
        <taxon>Metazoa</taxon>
        <taxon>Ecdysozoa</taxon>
        <taxon>Arthropoda</taxon>
        <taxon>Hexapoda</taxon>
        <taxon>Insecta</taxon>
        <taxon>Pterygota</taxon>
        <taxon>Neoptera</taxon>
        <taxon>Polyneoptera</taxon>
        <taxon>Phasmatodea</taxon>
        <taxon>Timematodea</taxon>
        <taxon>Timematoidea</taxon>
        <taxon>Timematidae</taxon>
        <taxon>Timema</taxon>
    </lineage>
</organism>
<protein>
    <submittedName>
        <fullName evidence="1">Uncharacterized protein</fullName>
    </submittedName>
</protein>
<name>A0ABN7P0X7_TIMPD</name>
<dbReference type="Proteomes" id="UP001153148">
    <property type="component" value="Unassembled WGS sequence"/>
</dbReference>
<dbReference type="Gene3D" id="1.20.120.20">
    <property type="entry name" value="Apolipoprotein"/>
    <property type="match status" value="1"/>
</dbReference>
<keyword evidence="2" id="KW-1185">Reference proteome</keyword>
<proteinExistence type="predicted"/>
<sequence length="154" mass="17636">MANETKVLEDSNISTISMKIKKRQNISKCSDSKYSSKISKMLKDVAPNMEQKISTEKKQMEQITEGVLEGFDNKMDGLCESHAKERKKCVEDLKQKMSPVLDELQQQLAIIEQTGTKLLETVDQQLAEIKTVRETNMVKMAALRYMHSSFKQVF</sequence>
<comment type="caution">
    <text evidence="1">The sequence shown here is derived from an EMBL/GenBank/DDBJ whole genome shotgun (WGS) entry which is preliminary data.</text>
</comment>
<gene>
    <name evidence="1" type="ORF">TPAB3V08_LOCUS8397</name>
</gene>
<evidence type="ECO:0000313" key="1">
    <source>
        <dbReference type="EMBL" id="CAG2061443.1"/>
    </source>
</evidence>
<reference evidence="1" key="1">
    <citation type="submission" date="2021-03" db="EMBL/GenBank/DDBJ databases">
        <authorList>
            <person name="Tran Van P."/>
        </authorList>
    </citation>
    <scope>NUCLEOTIDE SEQUENCE</scope>
</reference>
<accession>A0ABN7P0X7</accession>
<feature type="non-terminal residue" evidence="1">
    <location>
        <position position="154"/>
    </location>
</feature>
<dbReference type="EMBL" id="CAJPIN010015894">
    <property type="protein sequence ID" value="CAG2061443.1"/>
    <property type="molecule type" value="Genomic_DNA"/>
</dbReference>
<evidence type="ECO:0000313" key="2">
    <source>
        <dbReference type="Proteomes" id="UP001153148"/>
    </source>
</evidence>
<dbReference type="SUPFAM" id="SSF47162">
    <property type="entry name" value="Apolipoprotein"/>
    <property type="match status" value="1"/>
</dbReference>